<dbReference type="NCBIfam" id="TIGR02469">
    <property type="entry name" value="CbiT"/>
    <property type="match status" value="1"/>
</dbReference>
<dbReference type="InterPro" id="IPR014777">
    <property type="entry name" value="4pyrrole_Mease_sub1"/>
</dbReference>
<dbReference type="AlphaFoldDB" id="A0A7C3PEF8"/>
<dbReference type="Gene3D" id="3.30.950.10">
    <property type="entry name" value="Methyltransferase, Cobalt-precorrin-4 Transmethylase, Domain 2"/>
    <property type="match status" value="1"/>
</dbReference>
<proteinExistence type="predicted"/>
<evidence type="ECO:0000259" key="6">
    <source>
        <dbReference type="Pfam" id="PF00590"/>
    </source>
</evidence>
<dbReference type="InterPro" id="IPR014008">
    <property type="entry name" value="Cbl_synth_MTase_CbiT"/>
</dbReference>
<accession>A0A7C3PEF8</accession>
<organism evidence="7">
    <name type="scientific">Oscillatoriales cyanobacterium SpSt-418</name>
    <dbReference type="NCBI Taxonomy" id="2282169"/>
    <lineage>
        <taxon>Bacteria</taxon>
        <taxon>Bacillati</taxon>
        <taxon>Cyanobacteriota</taxon>
        <taxon>Cyanophyceae</taxon>
        <taxon>Oscillatoriophycideae</taxon>
        <taxon>Oscillatoriales</taxon>
    </lineage>
</organism>
<evidence type="ECO:0000256" key="3">
    <source>
        <dbReference type="ARBA" id="ARBA00022603"/>
    </source>
</evidence>
<name>A0A7C3PEF8_9CYAN</name>
<feature type="domain" description="Tetrapyrrole methylase" evidence="6">
    <location>
        <begin position="15"/>
        <end position="204"/>
    </location>
</feature>
<dbReference type="CDD" id="cd11644">
    <property type="entry name" value="Precorrin-6Y-MT"/>
    <property type="match status" value="1"/>
</dbReference>
<dbReference type="InterPro" id="IPR014776">
    <property type="entry name" value="4pyrrole_Mease_sub2"/>
</dbReference>
<dbReference type="GO" id="GO:0008276">
    <property type="term" value="F:protein methyltransferase activity"/>
    <property type="evidence" value="ECO:0007669"/>
    <property type="project" value="InterPro"/>
</dbReference>
<keyword evidence="2" id="KW-0169">Cobalamin biosynthesis</keyword>
<dbReference type="PANTHER" id="PTHR43182:SF1">
    <property type="entry name" value="COBALT-PRECORRIN-7 C(5)-METHYLTRANSFERASE"/>
    <property type="match status" value="1"/>
</dbReference>
<dbReference type="CDD" id="cd02440">
    <property type="entry name" value="AdoMet_MTases"/>
    <property type="match status" value="1"/>
</dbReference>
<dbReference type="EMBL" id="DSRU01000089">
    <property type="protein sequence ID" value="HFM97539.1"/>
    <property type="molecule type" value="Genomic_DNA"/>
</dbReference>
<dbReference type="Gene3D" id="3.40.50.150">
    <property type="entry name" value="Vaccinia Virus protein VP39"/>
    <property type="match status" value="1"/>
</dbReference>
<dbReference type="InterPro" id="IPR012818">
    <property type="entry name" value="CbiE"/>
</dbReference>
<dbReference type="InterPro" id="IPR000878">
    <property type="entry name" value="4pyrrol_Mease"/>
</dbReference>
<evidence type="ECO:0000256" key="2">
    <source>
        <dbReference type="ARBA" id="ARBA00022573"/>
    </source>
</evidence>
<dbReference type="PANTHER" id="PTHR43182">
    <property type="entry name" value="COBALT-PRECORRIN-6B C(15)-METHYLTRANSFERASE (DECARBOXYLATING)"/>
    <property type="match status" value="1"/>
</dbReference>
<gene>
    <name evidence="7" type="primary">cbiE</name>
    <name evidence="7" type="ORF">ENR64_07175</name>
</gene>
<keyword evidence="4 7" id="KW-0808">Transferase</keyword>
<evidence type="ECO:0000256" key="5">
    <source>
        <dbReference type="ARBA" id="ARBA00022691"/>
    </source>
</evidence>
<dbReference type="SUPFAM" id="SSF53790">
    <property type="entry name" value="Tetrapyrrole methylase"/>
    <property type="match status" value="1"/>
</dbReference>
<comment type="pathway">
    <text evidence="1">Cofactor biosynthesis; adenosylcobalamin biosynthesis.</text>
</comment>
<evidence type="ECO:0000313" key="7">
    <source>
        <dbReference type="EMBL" id="HFM97539.1"/>
    </source>
</evidence>
<dbReference type="UniPathway" id="UPA00148"/>
<dbReference type="InterPro" id="IPR035996">
    <property type="entry name" value="4pyrrol_Methylase_sf"/>
</dbReference>
<dbReference type="GO" id="GO:0032259">
    <property type="term" value="P:methylation"/>
    <property type="evidence" value="ECO:0007669"/>
    <property type="project" value="UniProtKB-KW"/>
</dbReference>
<dbReference type="Pfam" id="PF00590">
    <property type="entry name" value="TP_methylase"/>
    <property type="match status" value="1"/>
</dbReference>
<evidence type="ECO:0000256" key="4">
    <source>
        <dbReference type="ARBA" id="ARBA00022679"/>
    </source>
</evidence>
<dbReference type="PIRSF" id="PIRSF036428">
    <property type="entry name" value="CobL"/>
    <property type="match status" value="1"/>
</dbReference>
<sequence>MVKASPLDSTRNFFIYVVGVGLEGRASLPESLQKLIDQADLLVGSARHLSYFPTWAGDRLLIQDFTTTLQQLRAYLDTPRETPPIAVILASGDPLFFGLGRLLLAEFAPESLIFHPHVSSVQLAFSRLRLPWQEAEFVSIHGRSIEALVPALQQGTKLLAVLTDSTNTPAAIAKLVRSLQLPLRYRLSVCENLGGDHERITSTTDLLKLEHEVFDPLNVVVLQRIQAEAALELATLPLFGIGDDYFLSFPDRPGLMTKCEVRVQILAALALQPQQVVWDIGAGTGSVAIEIGRLCPSSDVYAIEKTAVGYQLIQQNCDRFQVKNVTAVQGEAPIALQNLPAPHRVFIGGSSGKLPEILSLLGELSQPPERVVVAIATLEHQAQAITWLRQDDTKEWRDRWLQIDIARSVPVANLTRMAPLNPVSLLVLERWE</sequence>
<dbReference type="NCBIfam" id="TIGR02467">
    <property type="entry name" value="CbiE"/>
    <property type="match status" value="1"/>
</dbReference>
<dbReference type="InterPro" id="IPR050714">
    <property type="entry name" value="Cobalamin_biosynth_MTase"/>
</dbReference>
<reference evidence="7" key="1">
    <citation type="journal article" date="2020" name="mSystems">
        <title>Genome- and Community-Level Interaction Insights into Carbon Utilization and Element Cycling Functions of Hydrothermarchaeota in Hydrothermal Sediment.</title>
        <authorList>
            <person name="Zhou Z."/>
            <person name="Liu Y."/>
            <person name="Xu W."/>
            <person name="Pan J."/>
            <person name="Luo Z.H."/>
            <person name="Li M."/>
        </authorList>
    </citation>
    <scope>NUCLEOTIDE SEQUENCE [LARGE SCALE GENOMIC DNA]</scope>
    <source>
        <strain evidence="7">SpSt-418</strain>
    </source>
</reference>
<protein>
    <submittedName>
        <fullName evidence="7">Precorrin-6y C5,15-methyltransferase (Decarboxylating) subunit CbiE</fullName>
    </submittedName>
</protein>
<dbReference type="Gene3D" id="3.40.1010.10">
    <property type="entry name" value="Cobalt-precorrin-4 Transmethylase, Domain 1"/>
    <property type="match status" value="1"/>
</dbReference>
<dbReference type="InterPro" id="IPR029063">
    <property type="entry name" value="SAM-dependent_MTases_sf"/>
</dbReference>
<dbReference type="InterPro" id="IPR006365">
    <property type="entry name" value="Cbl_synth_CobL"/>
</dbReference>
<comment type="caution">
    <text evidence="7">The sequence shown here is derived from an EMBL/GenBank/DDBJ whole genome shotgun (WGS) entry which is preliminary data.</text>
</comment>
<keyword evidence="3 7" id="KW-0489">Methyltransferase</keyword>
<dbReference type="SUPFAM" id="SSF53335">
    <property type="entry name" value="S-adenosyl-L-methionine-dependent methyltransferases"/>
    <property type="match status" value="1"/>
</dbReference>
<keyword evidence="5" id="KW-0949">S-adenosyl-L-methionine</keyword>
<dbReference type="GO" id="GO:0009236">
    <property type="term" value="P:cobalamin biosynthetic process"/>
    <property type="evidence" value="ECO:0007669"/>
    <property type="project" value="UniProtKB-UniPathway"/>
</dbReference>
<evidence type="ECO:0000256" key="1">
    <source>
        <dbReference type="ARBA" id="ARBA00004953"/>
    </source>
</evidence>